<reference evidence="2 3" key="1">
    <citation type="journal article" date="2014" name="PLoS Genet.">
        <title>Phylogenetically driven sequencing of extremely halophilic archaea reveals strategies for static and dynamic osmo-response.</title>
        <authorList>
            <person name="Becker E.A."/>
            <person name="Seitzer P.M."/>
            <person name="Tritt A."/>
            <person name="Larsen D."/>
            <person name="Krusor M."/>
            <person name="Yao A.I."/>
            <person name="Wu D."/>
            <person name="Madern D."/>
            <person name="Eisen J.A."/>
            <person name="Darling A.E."/>
            <person name="Facciotti M.T."/>
        </authorList>
    </citation>
    <scope>NUCLEOTIDE SEQUENCE [LARGE SCALE GENOMIC DNA]</scope>
    <source>
        <strain evidence="2 3">DSM 12281</strain>
    </source>
</reference>
<dbReference type="OrthoDB" id="173032at2157"/>
<dbReference type="PATRIC" id="fig|1230458.4.peg.4525"/>
<proteinExistence type="predicted"/>
<evidence type="ECO:0000313" key="3">
    <source>
        <dbReference type="Proteomes" id="UP000011648"/>
    </source>
</evidence>
<comment type="caution">
    <text evidence="2">The sequence shown here is derived from an EMBL/GenBank/DDBJ whole genome shotgun (WGS) entry which is preliminary data.</text>
</comment>
<dbReference type="EMBL" id="AOIL01000070">
    <property type="protein sequence ID" value="ELY84944.1"/>
    <property type="molecule type" value="Genomic_DNA"/>
</dbReference>
<gene>
    <name evidence="2" type="ORF">C484_22393</name>
</gene>
<dbReference type="STRING" id="1230458.C484_22393"/>
<name>L9ZF23_9EURY</name>
<evidence type="ECO:0000313" key="2">
    <source>
        <dbReference type="EMBL" id="ELY84944.1"/>
    </source>
</evidence>
<accession>L9ZF23</accession>
<dbReference type="AlphaFoldDB" id="L9ZF23"/>
<feature type="region of interest" description="Disordered" evidence="1">
    <location>
        <begin position="57"/>
        <end position="94"/>
    </location>
</feature>
<dbReference type="Proteomes" id="UP000011648">
    <property type="component" value="Unassembled WGS sequence"/>
</dbReference>
<sequence length="94" mass="10592">MSCPFLDYRLEANERQFDEPRAYCEAAARFVQPMRADICNDRYDLAHDSDCEIYLEHAGAADENEGENKREPENGTENRSGDGDENRAGSGEDA</sequence>
<keyword evidence="3" id="KW-1185">Reference proteome</keyword>
<organism evidence="2 3">
    <name type="scientific">Natrialba taiwanensis DSM 12281</name>
    <dbReference type="NCBI Taxonomy" id="1230458"/>
    <lineage>
        <taxon>Archaea</taxon>
        <taxon>Methanobacteriati</taxon>
        <taxon>Methanobacteriota</taxon>
        <taxon>Stenosarchaea group</taxon>
        <taxon>Halobacteria</taxon>
        <taxon>Halobacteriales</taxon>
        <taxon>Natrialbaceae</taxon>
        <taxon>Natrialba</taxon>
    </lineage>
</organism>
<evidence type="ECO:0000256" key="1">
    <source>
        <dbReference type="SAM" id="MobiDB-lite"/>
    </source>
</evidence>
<dbReference type="RefSeq" id="WP_006828023.1">
    <property type="nucleotide sequence ID" value="NZ_AOIL01000070.1"/>
</dbReference>
<protein>
    <submittedName>
        <fullName evidence="2">Uncharacterized protein</fullName>
    </submittedName>
</protein>